<accession>A0AAV4CCC4</accession>
<evidence type="ECO:0000313" key="1">
    <source>
        <dbReference type="EMBL" id="GFO29070.1"/>
    </source>
</evidence>
<organism evidence="1 2">
    <name type="scientific">Plakobranchus ocellatus</name>
    <dbReference type="NCBI Taxonomy" id="259542"/>
    <lineage>
        <taxon>Eukaryota</taxon>
        <taxon>Metazoa</taxon>
        <taxon>Spiralia</taxon>
        <taxon>Lophotrochozoa</taxon>
        <taxon>Mollusca</taxon>
        <taxon>Gastropoda</taxon>
        <taxon>Heterobranchia</taxon>
        <taxon>Euthyneura</taxon>
        <taxon>Panpulmonata</taxon>
        <taxon>Sacoglossa</taxon>
        <taxon>Placobranchoidea</taxon>
        <taxon>Plakobranchidae</taxon>
        <taxon>Plakobranchus</taxon>
    </lineage>
</organism>
<gene>
    <name evidence="1" type="ORF">PoB_005557500</name>
</gene>
<dbReference type="Proteomes" id="UP000735302">
    <property type="component" value="Unassembled WGS sequence"/>
</dbReference>
<comment type="caution">
    <text evidence="1">The sequence shown here is derived from an EMBL/GenBank/DDBJ whole genome shotgun (WGS) entry which is preliminary data.</text>
</comment>
<evidence type="ECO:0000313" key="2">
    <source>
        <dbReference type="Proteomes" id="UP000735302"/>
    </source>
</evidence>
<protein>
    <submittedName>
        <fullName evidence="1">Uncharacterized protein</fullName>
    </submittedName>
</protein>
<dbReference type="AlphaFoldDB" id="A0AAV4CCC4"/>
<keyword evidence="2" id="KW-1185">Reference proteome</keyword>
<reference evidence="1 2" key="1">
    <citation type="journal article" date="2021" name="Elife">
        <title>Chloroplast acquisition without the gene transfer in kleptoplastic sea slugs, Plakobranchus ocellatus.</title>
        <authorList>
            <person name="Maeda T."/>
            <person name="Takahashi S."/>
            <person name="Yoshida T."/>
            <person name="Shimamura S."/>
            <person name="Takaki Y."/>
            <person name="Nagai Y."/>
            <person name="Toyoda A."/>
            <person name="Suzuki Y."/>
            <person name="Arimoto A."/>
            <person name="Ishii H."/>
            <person name="Satoh N."/>
            <person name="Nishiyama T."/>
            <person name="Hasebe M."/>
            <person name="Maruyama T."/>
            <person name="Minagawa J."/>
            <person name="Obokata J."/>
            <person name="Shigenobu S."/>
        </authorList>
    </citation>
    <scope>NUCLEOTIDE SEQUENCE [LARGE SCALE GENOMIC DNA]</scope>
</reference>
<sequence length="91" mass="10292">MTVTSRGKTAMQTTLSFLCHESSLKLKSYTSRLSRIVIACWLVPEYTDIGRMKTSSLVENVLTKLTMATEISNTSQNCPNLIDMYMMSMKE</sequence>
<name>A0AAV4CCC4_9GAST</name>
<proteinExistence type="predicted"/>
<dbReference type="EMBL" id="BLXT01006120">
    <property type="protein sequence ID" value="GFO29070.1"/>
    <property type="molecule type" value="Genomic_DNA"/>
</dbReference>